<name>A0ACB8YAC9_ARCLA</name>
<keyword evidence="2" id="KW-1185">Reference proteome</keyword>
<accession>A0ACB8YAC9</accession>
<evidence type="ECO:0000313" key="2">
    <source>
        <dbReference type="Proteomes" id="UP001055879"/>
    </source>
</evidence>
<dbReference type="Proteomes" id="UP001055879">
    <property type="component" value="Linkage Group LG13"/>
</dbReference>
<comment type="caution">
    <text evidence="1">The sequence shown here is derived from an EMBL/GenBank/DDBJ whole genome shotgun (WGS) entry which is preliminary data.</text>
</comment>
<dbReference type="EMBL" id="CM042059">
    <property type="protein sequence ID" value="KAI3681654.1"/>
    <property type="molecule type" value="Genomic_DNA"/>
</dbReference>
<organism evidence="1 2">
    <name type="scientific">Arctium lappa</name>
    <name type="common">Greater burdock</name>
    <name type="synonym">Lappa major</name>
    <dbReference type="NCBI Taxonomy" id="4217"/>
    <lineage>
        <taxon>Eukaryota</taxon>
        <taxon>Viridiplantae</taxon>
        <taxon>Streptophyta</taxon>
        <taxon>Embryophyta</taxon>
        <taxon>Tracheophyta</taxon>
        <taxon>Spermatophyta</taxon>
        <taxon>Magnoliopsida</taxon>
        <taxon>eudicotyledons</taxon>
        <taxon>Gunneridae</taxon>
        <taxon>Pentapetalae</taxon>
        <taxon>asterids</taxon>
        <taxon>campanulids</taxon>
        <taxon>Asterales</taxon>
        <taxon>Asteraceae</taxon>
        <taxon>Carduoideae</taxon>
        <taxon>Cardueae</taxon>
        <taxon>Arctiinae</taxon>
        <taxon>Arctium</taxon>
    </lineage>
</organism>
<sequence length="78" mass="8727">MGDETKKMKMNAEDGLHRSGGCWMENIVGEDHRRRPVGRRISGFEAIEPTPPDFLGYGRWKGWVRGGGNGNTKINVVL</sequence>
<evidence type="ECO:0000313" key="1">
    <source>
        <dbReference type="EMBL" id="KAI3681654.1"/>
    </source>
</evidence>
<gene>
    <name evidence="1" type="ORF">L6452_36456</name>
</gene>
<reference evidence="2" key="1">
    <citation type="journal article" date="2022" name="Mol. Ecol. Resour.">
        <title>The genomes of chicory, endive, great burdock and yacon provide insights into Asteraceae palaeo-polyploidization history and plant inulin production.</title>
        <authorList>
            <person name="Fan W."/>
            <person name="Wang S."/>
            <person name="Wang H."/>
            <person name="Wang A."/>
            <person name="Jiang F."/>
            <person name="Liu H."/>
            <person name="Zhao H."/>
            <person name="Xu D."/>
            <person name="Zhang Y."/>
        </authorList>
    </citation>
    <scope>NUCLEOTIDE SEQUENCE [LARGE SCALE GENOMIC DNA]</scope>
    <source>
        <strain evidence="2">cv. Niubang</strain>
    </source>
</reference>
<reference evidence="1 2" key="2">
    <citation type="journal article" date="2022" name="Mol. Ecol. Resour.">
        <title>The genomes of chicory, endive, great burdock and yacon provide insights into Asteraceae paleo-polyploidization history and plant inulin production.</title>
        <authorList>
            <person name="Fan W."/>
            <person name="Wang S."/>
            <person name="Wang H."/>
            <person name="Wang A."/>
            <person name="Jiang F."/>
            <person name="Liu H."/>
            <person name="Zhao H."/>
            <person name="Xu D."/>
            <person name="Zhang Y."/>
        </authorList>
    </citation>
    <scope>NUCLEOTIDE SEQUENCE [LARGE SCALE GENOMIC DNA]</scope>
    <source>
        <strain evidence="2">cv. Niubang</strain>
    </source>
</reference>
<protein>
    <submittedName>
        <fullName evidence="1">Uncharacterized protein</fullName>
    </submittedName>
</protein>
<proteinExistence type="predicted"/>